<dbReference type="InterPro" id="IPR050487">
    <property type="entry name" value="FtsQ_DivIB"/>
</dbReference>
<feature type="transmembrane region" description="Helical" evidence="8">
    <location>
        <begin position="113"/>
        <end position="135"/>
    </location>
</feature>
<keyword evidence="4 8" id="KW-0812">Transmembrane</keyword>
<sequence>MSDKKHEQEKKAKEQKSAENAESKEQKAPLTEWQQRNLEFLAKKKQEKEAKEQQKKEERLEKLARYGKVPKEEEEQEEAAKQESDKDKPKKKTKKTKVKKVKEKKELTKRQKALIKALPVLIVSVLLIAISLFMISPYSKEKTVTVKGSAHTASETVIKEANIKSSDYIFSLLLHPKRYETRLKAANPWVSSAKLSYQFPNHFTLTVKEYSVVGYVQTDAGYQPLLSSGETASVVAVTDLPATYITITLTDKTMLKELAKDLMALDKTLRDSIETIALAGSSSTSDLLTLTMRDGNTVRVPLSEMTTKLPYYSKIKDKLTAPAIVDMEVGIYTTTADIEANNTATTAEATAESSETTTENSEAAAETQQTESAESTTAENQEDSTSQTETAQTTEGQ</sequence>
<dbReference type="InterPro" id="IPR034746">
    <property type="entry name" value="POTRA"/>
</dbReference>
<dbReference type="InterPro" id="IPR026580">
    <property type="entry name" value="DivIB"/>
</dbReference>
<keyword evidence="6 8" id="KW-0472">Membrane</keyword>
<keyword evidence="7 8" id="KW-0131">Cell cycle</keyword>
<feature type="compositionally biased region" description="Basic and acidic residues" evidence="9">
    <location>
        <begin position="1"/>
        <end position="27"/>
    </location>
</feature>
<dbReference type="GO" id="GO:0032153">
    <property type="term" value="C:cell division site"/>
    <property type="evidence" value="ECO:0007669"/>
    <property type="project" value="UniProtKB-UniRule"/>
</dbReference>
<comment type="function">
    <text evidence="8">Cell division protein that may be involved in stabilizing or promoting the assembly of the division complex.</text>
</comment>
<gene>
    <name evidence="11" type="primary">ftsQ</name>
    <name evidence="8" type="synonym">divIB</name>
    <name evidence="11" type="ORF">NCTC12224_02237</name>
</gene>
<keyword evidence="5 8" id="KW-1133">Transmembrane helix</keyword>
<dbReference type="Gene3D" id="3.10.20.310">
    <property type="entry name" value="membrane protein fhac"/>
    <property type="match status" value="1"/>
</dbReference>
<dbReference type="Pfam" id="PF08478">
    <property type="entry name" value="POTRA_1"/>
    <property type="match status" value="1"/>
</dbReference>
<evidence type="ECO:0000256" key="3">
    <source>
        <dbReference type="ARBA" id="ARBA00022618"/>
    </source>
</evidence>
<evidence type="ECO:0000256" key="9">
    <source>
        <dbReference type="SAM" id="MobiDB-lite"/>
    </source>
</evidence>
<dbReference type="PANTHER" id="PTHR37820:SF1">
    <property type="entry name" value="CELL DIVISION PROTEIN FTSQ"/>
    <property type="match status" value="1"/>
</dbReference>
<evidence type="ECO:0000259" key="10">
    <source>
        <dbReference type="PROSITE" id="PS51779"/>
    </source>
</evidence>
<name>A0A380KDW0_9STRE</name>
<evidence type="ECO:0000256" key="4">
    <source>
        <dbReference type="ARBA" id="ARBA00022692"/>
    </source>
</evidence>
<dbReference type="Gene3D" id="3.40.50.10960">
    <property type="match status" value="1"/>
</dbReference>
<evidence type="ECO:0000256" key="2">
    <source>
        <dbReference type="ARBA" id="ARBA00022475"/>
    </source>
</evidence>
<dbReference type="AlphaFoldDB" id="A0A380KDW0"/>
<dbReference type="Proteomes" id="UP000254924">
    <property type="component" value="Unassembled WGS sequence"/>
</dbReference>
<dbReference type="GO" id="GO:0043093">
    <property type="term" value="P:FtsZ-dependent cytokinesis"/>
    <property type="evidence" value="ECO:0007669"/>
    <property type="project" value="UniProtKB-UniRule"/>
</dbReference>
<evidence type="ECO:0000256" key="6">
    <source>
        <dbReference type="ARBA" id="ARBA00023136"/>
    </source>
</evidence>
<dbReference type="InterPro" id="IPR005548">
    <property type="entry name" value="Cell_div_FtsQ/DivIB_C"/>
</dbReference>
<evidence type="ECO:0000256" key="7">
    <source>
        <dbReference type="ARBA" id="ARBA00023306"/>
    </source>
</evidence>
<proteinExistence type="inferred from homology"/>
<evidence type="ECO:0000256" key="5">
    <source>
        <dbReference type="ARBA" id="ARBA00022989"/>
    </source>
</evidence>
<feature type="region of interest" description="Disordered" evidence="9">
    <location>
        <begin position="1"/>
        <end position="103"/>
    </location>
</feature>
<feature type="region of interest" description="Disordered" evidence="9">
    <location>
        <begin position="343"/>
        <end position="397"/>
    </location>
</feature>
<keyword evidence="12" id="KW-1185">Reference proteome</keyword>
<organism evidence="11 12">
    <name type="scientific">Streptococcus hyointestinalis</name>
    <dbReference type="NCBI Taxonomy" id="1337"/>
    <lineage>
        <taxon>Bacteria</taxon>
        <taxon>Bacillati</taxon>
        <taxon>Bacillota</taxon>
        <taxon>Bacilli</taxon>
        <taxon>Lactobacillales</taxon>
        <taxon>Streptococcaceae</taxon>
        <taxon>Streptococcus</taxon>
    </lineage>
</organism>
<reference evidence="11 12" key="1">
    <citation type="submission" date="2018-06" db="EMBL/GenBank/DDBJ databases">
        <authorList>
            <consortium name="Pathogen Informatics"/>
            <person name="Doyle S."/>
        </authorList>
    </citation>
    <scope>NUCLEOTIDE SEQUENCE [LARGE SCALE GENOMIC DNA]</scope>
    <source>
        <strain evidence="11 12">NCTC12224</strain>
    </source>
</reference>
<dbReference type="HAMAP" id="MF_00912">
    <property type="entry name" value="DivIB"/>
    <property type="match status" value="1"/>
</dbReference>
<keyword evidence="3 8" id="KW-0132">Cell division</keyword>
<dbReference type="PROSITE" id="PS51779">
    <property type="entry name" value="POTRA"/>
    <property type="match status" value="1"/>
</dbReference>
<dbReference type="GO" id="GO:0005886">
    <property type="term" value="C:plasma membrane"/>
    <property type="evidence" value="ECO:0007669"/>
    <property type="project" value="UniProtKB-SubCell"/>
</dbReference>
<protein>
    <recommendedName>
        <fullName evidence="8">Cell division protein DivIB</fullName>
    </recommendedName>
</protein>
<dbReference type="InterPro" id="IPR013685">
    <property type="entry name" value="POTRA_FtsQ_type"/>
</dbReference>
<evidence type="ECO:0000313" key="12">
    <source>
        <dbReference type="Proteomes" id="UP000254924"/>
    </source>
</evidence>
<dbReference type="OrthoDB" id="1819027at2"/>
<feature type="compositionally biased region" description="Basic and acidic residues" evidence="9">
    <location>
        <begin position="78"/>
        <end position="88"/>
    </location>
</feature>
<comment type="similarity">
    <text evidence="8">Belongs to the FtsQ/DivIB family. DivIB subfamily.</text>
</comment>
<feature type="compositionally biased region" description="Basic and acidic residues" evidence="9">
    <location>
        <begin position="41"/>
        <end position="64"/>
    </location>
</feature>
<evidence type="ECO:0000256" key="1">
    <source>
        <dbReference type="ARBA" id="ARBA00004370"/>
    </source>
</evidence>
<feature type="domain" description="POTRA" evidence="10">
    <location>
        <begin position="139"/>
        <end position="210"/>
    </location>
</feature>
<comment type="subcellular location">
    <subcellularLocation>
        <location evidence="8">Cell membrane</location>
        <topology evidence="8">Single-pass type II membrane protein</topology>
    </subcellularLocation>
    <subcellularLocation>
        <location evidence="1">Membrane</location>
    </subcellularLocation>
    <text evidence="8">Localizes to the division septum.</text>
</comment>
<keyword evidence="2 8" id="KW-1003">Cell membrane</keyword>
<feature type="compositionally biased region" description="Basic residues" evidence="9">
    <location>
        <begin position="89"/>
        <end position="102"/>
    </location>
</feature>
<accession>A0A380KDW0</accession>
<dbReference type="Pfam" id="PF03799">
    <property type="entry name" value="FtsQ_DivIB_C"/>
    <property type="match status" value="1"/>
</dbReference>
<evidence type="ECO:0000256" key="8">
    <source>
        <dbReference type="HAMAP-Rule" id="MF_00912"/>
    </source>
</evidence>
<dbReference type="PANTHER" id="PTHR37820">
    <property type="entry name" value="CELL DIVISION PROTEIN DIVIB"/>
    <property type="match status" value="1"/>
</dbReference>
<evidence type="ECO:0000313" key="11">
    <source>
        <dbReference type="EMBL" id="SUN63098.1"/>
    </source>
</evidence>
<dbReference type="EMBL" id="UHFN01000007">
    <property type="protein sequence ID" value="SUN63098.1"/>
    <property type="molecule type" value="Genomic_DNA"/>
</dbReference>